<keyword evidence="5" id="KW-1185">Reference proteome</keyword>
<reference evidence="4 5" key="1">
    <citation type="submission" date="2020-07" db="EMBL/GenBank/DDBJ databases">
        <title>Sequencing the genomes of 1000 actinobacteria strains.</title>
        <authorList>
            <person name="Klenk H.-P."/>
        </authorList>
    </citation>
    <scope>NUCLEOTIDE SEQUENCE [LARGE SCALE GENOMIC DNA]</scope>
    <source>
        <strain evidence="4 5">DSM 19082</strain>
    </source>
</reference>
<dbReference type="Pfam" id="PF23771">
    <property type="entry name" value="DUF7168"/>
    <property type="match status" value="1"/>
</dbReference>
<name>A0A852RX70_9ACTN</name>
<dbReference type="Pfam" id="PF10979">
    <property type="entry name" value="DUF2786"/>
    <property type="match status" value="1"/>
</dbReference>
<evidence type="ECO:0008006" key="6">
    <source>
        <dbReference type="Google" id="ProtNLM"/>
    </source>
</evidence>
<organism evidence="4 5">
    <name type="scientific">Nocardioides kongjuensis</name>
    <dbReference type="NCBI Taxonomy" id="349522"/>
    <lineage>
        <taxon>Bacteria</taxon>
        <taxon>Bacillati</taxon>
        <taxon>Actinomycetota</taxon>
        <taxon>Actinomycetes</taxon>
        <taxon>Propionibacteriales</taxon>
        <taxon>Nocardioidaceae</taxon>
        <taxon>Nocardioides</taxon>
    </lineage>
</organism>
<protein>
    <recommendedName>
        <fullName evidence="6">DUF2786 domain-containing protein</fullName>
    </recommendedName>
</protein>
<evidence type="ECO:0000259" key="3">
    <source>
        <dbReference type="Pfam" id="PF23771"/>
    </source>
</evidence>
<feature type="coiled-coil region" evidence="1">
    <location>
        <begin position="183"/>
        <end position="215"/>
    </location>
</feature>
<evidence type="ECO:0000313" key="5">
    <source>
        <dbReference type="Proteomes" id="UP000582231"/>
    </source>
</evidence>
<comment type="caution">
    <text evidence="4">The sequence shown here is derived from an EMBL/GenBank/DDBJ whole genome shotgun (WGS) entry which is preliminary data.</text>
</comment>
<evidence type="ECO:0000313" key="4">
    <source>
        <dbReference type="EMBL" id="NYD33460.1"/>
    </source>
</evidence>
<proteinExistence type="predicted"/>
<sequence length="404" mass="43816">MTGDRYDARAAREVWQRLLWRPTESRRVPTAEAERLTAFSVTIVDQMAERILLQSVASAYGLGWQPAEVVHAVTRRLGRTGGRLVDLAVVADHDRRAGTVHPRWQAQVDRLSASSEATRLDWLRRWRRRGAVDRPRCYDAAADVWRVLARLPRVPLLVPPPGADPSIVEMASPTGPTAADPALERIRKLLAKAESTAFEAEAQALTAKAQELMARHAVDRARLLGRAADDRPRMIRILLEPPYAAAKGVLLAAVARANRCRSVELGGLGLAAVVGHAEDLATVEVLFTSLLVQAGHALAAAAHGAGSGERPRSAAFRQSFHLGFAARIRERLVAVEAQVLADPGSSGALPVLRSRVAEVEEEFERLFAGRLHERNVGGRYDALGAAQGRTAGDRARLHAGELSA</sequence>
<dbReference type="InterPro" id="IPR024498">
    <property type="entry name" value="DUF2786"/>
</dbReference>
<evidence type="ECO:0000256" key="1">
    <source>
        <dbReference type="SAM" id="Coils"/>
    </source>
</evidence>
<accession>A0A852RX70</accession>
<feature type="domain" description="DUF2786" evidence="2">
    <location>
        <begin position="182"/>
        <end position="220"/>
    </location>
</feature>
<dbReference type="InterPro" id="IPR055592">
    <property type="entry name" value="DUF7168"/>
</dbReference>
<dbReference type="RefSeq" id="WP_179729501.1">
    <property type="nucleotide sequence ID" value="NZ_BAABEF010000001.1"/>
</dbReference>
<gene>
    <name evidence="4" type="ORF">BJ958_005006</name>
</gene>
<dbReference type="EMBL" id="JACCBF010000001">
    <property type="protein sequence ID" value="NYD33460.1"/>
    <property type="molecule type" value="Genomic_DNA"/>
</dbReference>
<evidence type="ECO:0000259" key="2">
    <source>
        <dbReference type="Pfam" id="PF10979"/>
    </source>
</evidence>
<keyword evidence="1" id="KW-0175">Coiled coil</keyword>
<feature type="domain" description="DUF7168" evidence="3">
    <location>
        <begin position="249"/>
        <end position="338"/>
    </location>
</feature>
<dbReference type="Proteomes" id="UP000582231">
    <property type="component" value="Unassembled WGS sequence"/>
</dbReference>
<dbReference type="AlphaFoldDB" id="A0A852RX70"/>